<sequence>MSCFTEKEKQKKKSNSVRFSFLFVNRFVFSKSLKQSDRSNGKQTTTNPKKTKTKRDGPAAGLVHTHTHTKTQSRKKQNKKTRTSNQTKEERTSGAKRRPTNMSVLHRQGRQSMMAFAISLVCCGLLLSSQLMMAEAFCPSQCQCNDHALEADCAGSRLDVVPILLNPALRSLRLAHNRIATIRQSLDFYADLELLDVSHNALTGLGQRQLGSQKVLRALNFSHNAIAHLDSHAFQGLGQLQVLDLRHNELTAIDDGSLSELVNLVQLDLSDNRIERLSDQCFASLVRLRSLNLRANRLQQLAPSPSWTPLAASLLSLDLSHNLLAQLDGGDGGLSALIELRQLNLSNNTLHHIHYAAFEGLARLSELDLSANRLEYVPSDALSPLGASLRLLDLSANYMSQVGAGAFAPLVQLETLRMSDVLTLQSIHADAMAFLNATLQTLVLSNNRQWKALHPQMLSQLKRLRYVDLSGSGLQTMRQIDDWPPHLEHFDLSGNPLQCNCSMHWLWQHQNQLEHKSNGSEATFSAPMKDIVCQGPESLVGRHFFQLEESHLLCWTLAQIIAIALVSALAVIVVTAVALLCCWRRRRLHQKHAPSSSSSTSSSGSSTATSHHHHHLPATAVLHPHHVKNLTNNMLHQPHLHHHHHHHHVGHANHLDHLEQHQHLHHHNLYQTPDSPPLKSKTLSFPKTVDYFLNDDDYVYHPGGHIKPIPVTAV</sequence>
<organism evidence="5 6">
    <name type="scientific">Daphnia magna</name>
    <dbReference type="NCBI Taxonomy" id="35525"/>
    <lineage>
        <taxon>Eukaryota</taxon>
        <taxon>Metazoa</taxon>
        <taxon>Ecdysozoa</taxon>
        <taxon>Arthropoda</taxon>
        <taxon>Crustacea</taxon>
        <taxon>Branchiopoda</taxon>
        <taxon>Diplostraca</taxon>
        <taxon>Cladocera</taxon>
        <taxon>Anomopoda</taxon>
        <taxon>Daphniidae</taxon>
        <taxon>Daphnia</taxon>
    </lineage>
</organism>
<keyword evidence="4" id="KW-1133">Transmembrane helix</keyword>
<evidence type="ECO:0000256" key="2">
    <source>
        <dbReference type="ARBA" id="ARBA00022737"/>
    </source>
</evidence>
<dbReference type="EMBL" id="LRGB01002121">
    <property type="protein sequence ID" value="KZS09062.1"/>
    <property type="molecule type" value="Genomic_DNA"/>
</dbReference>
<keyword evidence="4 5" id="KW-0812">Transmembrane</keyword>
<dbReference type="AlphaFoldDB" id="A0A164RYI8"/>
<dbReference type="InterPro" id="IPR003591">
    <property type="entry name" value="Leu-rich_rpt_typical-subtyp"/>
</dbReference>
<feature type="transmembrane region" description="Helical" evidence="4">
    <location>
        <begin position="560"/>
        <end position="583"/>
    </location>
</feature>
<evidence type="ECO:0000313" key="5">
    <source>
        <dbReference type="EMBL" id="KZS09062.1"/>
    </source>
</evidence>
<feature type="transmembrane region" description="Helical" evidence="4">
    <location>
        <begin position="113"/>
        <end position="133"/>
    </location>
</feature>
<dbReference type="InterPro" id="IPR032675">
    <property type="entry name" value="LRR_dom_sf"/>
</dbReference>
<feature type="compositionally biased region" description="Low complexity" evidence="3">
    <location>
        <begin position="593"/>
        <end position="609"/>
    </location>
</feature>
<comment type="caution">
    <text evidence="5">The sequence shown here is derived from an EMBL/GenBank/DDBJ whole genome shotgun (WGS) entry which is preliminary data.</text>
</comment>
<proteinExistence type="predicted"/>
<dbReference type="Proteomes" id="UP000076858">
    <property type="component" value="Unassembled WGS sequence"/>
</dbReference>
<keyword evidence="1" id="KW-0433">Leucine-rich repeat</keyword>
<evidence type="ECO:0000256" key="1">
    <source>
        <dbReference type="ARBA" id="ARBA00022614"/>
    </source>
</evidence>
<protein>
    <submittedName>
        <fullName evidence="5">Putative Leucine-rich repeat transmembrane protein FLRT3</fullName>
    </submittedName>
</protein>
<keyword evidence="4" id="KW-0472">Membrane</keyword>
<evidence type="ECO:0000256" key="4">
    <source>
        <dbReference type="SAM" id="Phobius"/>
    </source>
</evidence>
<dbReference type="PROSITE" id="PS51450">
    <property type="entry name" value="LRR"/>
    <property type="match status" value="2"/>
</dbReference>
<dbReference type="SMART" id="SM00369">
    <property type="entry name" value="LRR_TYP"/>
    <property type="match status" value="9"/>
</dbReference>
<dbReference type="Gene3D" id="3.80.10.10">
    <property type="entry name" value="Ribonuclease Inhibitor"/>
    <property type="match status" value="2"/>
</dbReference>
<evidence type="ECO:0000313" key="6">
    <source>
        <dbReference type="Proteomes" id="UP000076858"/>
    </source>
</evidence>
<dbReference type="STRING" id="35525.A0A164RYI8"/>
<evidence type="ECO:0000256" key="3">
    <source>
        <dbReference type="SAM" id="MobiDB-lite"/>
    </source>
</evidence>
<feature type="region of interest" description="Disordered" evidence="3">
    <location>
        <begin position="592"/>
        <end position="614"/>
    </location>
</feature>
<dbReference type="InterPro" id="IPR001611">
    <property type="entry name" value="Leu-rich_rpt"/>
</dbReference>
<dbReference type="Pfam" id="PF13855">
    <property type="entry name" value="LRR_8"/>
    <property type="match status" value="2"/>
</dbReference>
<feature type="region of interest" description="Disordered" evidence="3">
    <location>
        <begin position="33"/>
        <end position="102"/>
    </location>
</feature>
<dbReference type="OrthoDB" id="6364837at2759"/>
<keyword evidence="2" id="KW-0677">Repeat</keyword>
<dbReference type="PRINTS" id="PR00019">
    <property type="entry name" value="LEURICHRPT"/>
</dbReference>
<dbReference type="PANTHER" id="PTHR24366:SF96">
    <property type="entry name" value="LEUCINE RICH REPEAT CONTAINING 53"/>
    <property type="match status" value="1"/>
</dbReference>
<keyword evidence="6" id="KW-1185">Reference proteome</keyword>
<dbReference type="PANTHER" id="PTHR24366">
    <property type="entry name" value="IG(IMMUNOGLOBULIN) AND LRR(LEUCINE RICH REPEAT) DOMAINS"/>
    <property type="match status" value="1"/>
</dbReference>
<feature type="compositionally biased region" description="Basic residues" evidence="3">
    <location>
        <begin position="65"/>
        <end position="82"/>
    </location>
</feature>
<dbReference type="SUPFAM" id="SSF52058">
    <property type="entry name" value="L domain-like"/>
    <property type="match status" value="1"/>
</dbReference>
<dbReference type="FunFam" id="3.80.10.10:FF:001164">
    <property type="entry name" value="GH01279p"/>
    <property type="match status" value="1"/>
</dbReference>
<reference evidence="5 6" key="1">
    <citation type="submission" date="2016-03" db="EMBL/GenBank/DDBJ databases">
        <title>EvidentialGene: Evidence-directed Construction of Genes on Genomes.</title>
        <authorList>
            <person name="Gilbert D.G."/>
            <person name="Choi J.-H."/>
            <person name="Mockaitis K."/>
            <person name="Colbourne J."/>
            <person name="Pfrender M."/>
        </authorList>
    </citation>
    <scope>NUCLEOTIDE SEQUENCE [LARGE SCALE GENOMIC DNA]</scope>
    <source>
        <strain evidence="5 6">Xinb3</strain>
        <tissue evidence="5">Complete organism</tissue>
    </source>
</reference>
<name>A0A164RYI8_9CRUS</name>
<accession>A0A164RYI8</accession>
<gene>
    <name evidence="5" type="ORF">APZ42_026820</name>
</gene>